<dbReference type="Pfam" id="PF13489">
    <property type="entry name" value="Methyltransf_23"/>
    <property type="match status" value="1"/>
</dbReference>
<evidence type="ECO:0000313" key="1">
    <source>
        <dbReference type="EMBL" id="MBC6996407.1"/>
    </source>
</evidence>
<organism evidence="1 2">
    <name type="scientific">Neolewinella lacunae</name>
    <dbReference type="NCBI Taxonomy" id="1517758"/>
    <lineage>
        <taxon>Bacteria</taxon>
        <taxon>Pseudomonadati</taxon>
        <taxon>Bacteroidota</taxon>
        <taxon>Saprospiria</taxon>
        <taxon>Saprospirales</taxon>
        <taxon>Lewinellaceae</taxon>
        <taxon>Neolewinella</taxon>
    </lineage>
</organism>
<sequence length="245" mass="28073">MYEKLKSLARQVLPATLLQKNEDVLRRLVTLRYRGSTYRCNCCGTGLSSFVRLERGDLLCPRCGSLPRGRRLWHLLSEVLDIRQLRILHFSPSPILARLLRASAAREYLSTDFAGEFTADRRYDITAIDEPAGRFDLIICYHVLEHVVDDRAALRELYRVLSPGGLCLLQTPFRPGEIYEDPAIVSRQERRVAFGQEDHVRVYSVEGLQDRLQEAGFRVTAHTYPPNHLHGWTAGETVLFAQRSH</sequence>
<dbReference type="InterPro" id="IPR037278">
    <property type="entry name" value="ARFGAP/RecO"/>
</dbReference>
<accession>A0A923PLS0</accession>
<name>A0A923PLS0_9BACT</name>
<keyword evidence="1" id="KW-0808">Transferase</keyword>
<dbReference type="GO" id="GO:0008168">
    <property type="term" value="F:methyltransferase activity"/>
    <property type="evidence" value="ECO:0007669"/>
    <property type="project" value="UniProtKB-KW"/>
</dbReference>
<dbReference type="InterPro" id="IPR029063">
    <property type="entry name" value="SAM-dependent_MTases_sf"/>
</dbReference>
<dbReference type="AlphaFoldDB" id="A0A923PLS0"/>
<gene>
    <name evidence="1" type="ORF">H9S92_19705</name>
</gene>
<proteinExistence type="predicted"/>
<keyword evidence="1" id="KW-0489">Methyltransferase</keyword>
<dbReference type="GO" id="GO:0032259">
    <property type="term" value="P:methylation"/>
    <property type="evidence" value="ECO:0007669"/>
    <property type="project" value="UniProtKB-KW"/>
</dbReference>
<dbReference type="Proteomes" id="UP000650081">
    <property type="component" value="Unassembled WGS sequence"/>
</dbReference>
<reference evidence="1" key="1">
    <citation type="submission" date="2020-08" db="EMBL/GenBank/DDBJ databases">
        <title>Lewinella bacteria from marine environments.</title>
        <authorList>
            <person name="Zhong Y."/>
        </authorList>
    </citation>
    <scope>NUCLEOTIDE SEQUENCE</scope>
    <source>
        <strain evidence="1">KCTC 42187</strain>
    </source>
</reference>
<dbReference type="RefSeq" id="WP_187468414.1">
    <property type="nucleotide sequence ID" value="NZ_JACSIT010000152.1"/>
</dbReference>
<evidence type="ECO:0000313" key="2">
    <source>
        <dbReference type="Proteomes" id="UP000650081"/>
    </source>
</evidence>
<keyword evidence="2" id="KW-1185">Reference proteome</keyword>
<dbReference type="SUPFAM" id="SSF57863">
    <property type="entry name" value="ArfGap/RecO-like zinc finger"/>
    <property type="match status" value="1"/>
</dbReference>
<dbReference type="CDD" id="cd02440">
    <property type="entry name" value="AdoMet_MTases"/>
    <property type="match status" value="1"/>
</dbReference>
<dbReference type="EMBL" id="JACSIT010000152">
    <property type="protein sequence ID" value="MBC6996407.1"/>
    <property type="molecule type" value="Genomic_DNA"/>
</dbReference>
<dbReference type="Gene3D" id="3.40.50.150">
    <property type="entry name" value="Vaccinia Virus protein VP39"/>
    <property type="match status" value="1"/>
</dbReference>
<dbReference type="SUPFAM" id="SSF53335">
    <property type="entry name" value="S-adenosyl-L-methionine-dependent methyltransferases"/>
    <property type="match status" value="1"/>
</dbReference>
<protein>
    <submittedName>
        <fullName evidence="1">Methyltransferase domain-containing protein</fullName>
    </submittedName>
</protein>
<comment type="caution">
    <text evidence="1">The sequence shown here is derived from an EMBL/GenBank/DDBJ whole genome shotgun (WGS) entry which is preliminary data.</text>
</comment>